<keyword evidence="4" id="KW-0808">Transferase</keyword>
<dbReference type="PROSITE" id="PS50885">
    <property type="entry name" value="HAMP"/>
    <property type="match status" value="1"/>
</dbReference>
<dbReference type="Pfam" id="PF00672">
    <property type="entry name" value="HAMP"/>
    <property type="match status" value="1"/>
</dbReference>
<evidence type="ECO:0000259" key="8">
    <source>
        <dbReference type="PROSITE" id="PS50885"/>
    </source>
</evidence>
<feature type="transmembrane region" description="Helical" evidence="7">
    <location>
        <begin position="12"/>
        <end position="33"/>
    </location>
</feature>
<dbReference type="Pfam" id="PF02518">
    <property type="entry name" value="HATPase_c"/>
    <property type="match status" value="1"/>
</dbReference>
<dbReference type="CDD" id="cd06225">
    <property type="entry name" value="HAMP"/>
    <property type="match status" value="1"/>
</dbReference>
<keyword evidence="7" id="KW-1133">Transmembrane helix</keyword>
<dbReference type="PANTHER" id="PTHR34220">
    <property type="entry name" value="SENSOR HISTIDINE KINASE YPDA"/>
    <property type="match status" value="1"/>
</dbReference>
<evidence type="ECO:0000256" key="5">
    <source>
        <dbReference type="ARBA" id="ARBA00022777"/>
    </source>
</evidence>
<accession>A0ABQ6NM41</accession>
<gene>
    <name evidence="9" type="ORF">PghCCS26_29620</name>
</gene>
<proteinExistence type="predicted"/>
<reference evidence="9 10" key="1">
    <citation type="submission" date="2023-05" db="EMBL/GenBank/DDBJ databases">
        <title>Draft genome of Paenibacillus sp. CCS26.</title>
        <authorList>
            <person name="Akita H."/>
            <person name="Shinto Y."/>
            <person name="Kimura Z."/>
        </authorList>
    </citation>
    <scope>NUCLEOTIDE SEQUENCE [LARGE SCALE GENOMIC DNA]</scope>
    <source>
        <strain evidence="9 10">CCS26</strain>
    </source>
</reference>
<dbReference type="InterPro" id="IPR050640">
    <property type="entry name" value="Bact_2-comp_sensor_kinase"/>
</dbReference>
<protein>
    <recommendedName>
        <fullName evidence="8">HAMP domain-containing protein</fullName>
    </recommendedName>
</protein>
<dbReference type="RefSeq" id="WP_317980398.1">
    <property type="nucleotide sequence ID" value="NZ_BTCL01000009.1"/>
</dbReference>
<dbReference type="Gene3D" id="3.30.565.10">
    <property type="entry name" value="Histidine kinase-like ATPase, C-terminal domain"/>
    <property type="match status" value="1"/>
</dbReference>
<evidence type="ECO:0000256" key="6">
    <source>
        <dbReference type="ARBA" id="ARBA00023136"/>
    </source>
</evidence>
<evidence type="ECO:0000256" key="3">
    <source>
        <dbReference type="ARBA" id="ARBA00022553"/>
    </source>
</evidence>
<feature type="transmembrane region" description="Helical" evidence="7">
    <location>
        <begin position="285"/>
        <end position="308"/>
    </location>
</feature>
<comment type="caution">
    <text evidence="9">The sequence shown here is derived from an EMBL/GenBank/DDBJ whole genome shotgun (WGS) entry which is preliminary data.</text>
</comment>
<dbReference type="PANTHER" id="PTHR34220:SF7">
    <property type="entry name" value="SENSOR HISTIDINE KINASE YPDA"/>
    <property type="match status" value="1"/>
</dbReference>
<dbReference type="InterPro" id="IPR003594">
    <property type="entry name" value="HATPase_dom"/>
</dbReference>
<dbReference type="Proteomes" id="UP001285921">
    <property type="component" value="Unassembled WGS sequence"/>
</dbReference>
<keyword evidence="3" id="KW-0597">Phosphoprotein</keyword>
<organism evidence="9 10">
    <name type="scientific">Paenibacillus glycanilyticus</name>
    <dbReference type="NCBI Taxonomy" id="126569"/>
    <lineage>
        <taxon>Bacteria</taxon>
        <taxon>Bacillati</taxon>
        <taxon>Bacillota</taxon>
        <taxon>Bacilli</taxon>
        <taxon>Bacillales</taxon>
        <taxon>Paenibacillaceae</taxon>
        <taxon>Paenibacillus</taxon>
    </lineage>
</organism>
<dbReference type="InterPro" id="IPR036890">
    <property type="entry name" value="HATPase_C_sf"/>
</dbReference>
<comment type="subcellular location">
    <subcellularLocation>
        <location evidence="1">Cell membrane</location>
        <topology evidence="1">Multi-pass membrane protein</topology>
    </subcellularLocation>
</comment>
<name>A0ABQ6NM41_9BACL</name>
<keyword evidence="10" id="KW-1185">Reference proteome</keyword>
<dbReference type="Gene3D" id="6.10.340.10">
    <property type="match status" value="1"/>
</dbReference>
<evidence type="ECO:0000256" key="1">
    <source>
        <dbReference type="ARBA" id="ARBA00004651"/>
    </source>
</evidence>
<keyword evidence="7" id="KW-0812">Transmembrane</keyword>
<dbReference type="SUPFAM" id="SSF158472">
    <property type="entry name" value="HAMP domain-like"/>
    <property type="match status" value="1"/>
</dbReference>
<keyword evidence="6 7" id="KW-0472">Membrane</keyword>
<keyword evidence="5" id="KW-0418">Kinase</keyword>
<sequence>MKPFNRTVFNSLHIKLIAGIFLIIAPMVSFLIYNNFYSMDVVRNQVAQSNSNMLNLYMGIIDNKLNDIDQYLLKFAAEESGLILLESSSKSDVDGYNLERIWLFSKLRDNTIYYKGLDYFFVYSPVNDDLLFAPKVAGSADSGNEPIQKAIIGFMHDTQASKNARISFDRWAVLPIQQQDYLLHIQKVGGLYIGAGVNASEVMGPLDLLDLGDEGRALLVDGDHEAVQDKAFINEHGLDLAFQSDEYRLTGNKQQYLVIGKNSSIGDFGLAAVVRSDTILERLPYLQRVILLMATGSILILLASIYFLRRVVLLPIRRIVTAMRKIKEGYLEARIPDRPTSNEFELMNKTFNSMVGELQQLKIDVYEEQLNSQRAELKQLQLQINPHFFLNSLNVVYYMAQEKKYDLIQELSLSLIRYFRFMFRSQTDYALLQDELSLTEHYLKIQGFRFPGSLSYTVTAEDGLQDCVIPPLIIQSFAENTIKHAVNTDEPTHIEIAIGKETETGKLHIRIRDTGCGFSEDVLSKLSEGMNLTNEGGEHIGIWNVRRRLRLLYRSEAEITFSNDRGAVIDMILPLYKETG</sequence>
<feature type="domain" description="HAMP" evidence="8">
    <location>
        <begin position="310"/>
        <end position="363"/>
    </location>
</feature>
<dbReference type="SUPFAM" id="SSF55874">
    <property type="entry name" value="ATPase domain of HSP90 chaperone/DNA topoisomerase II/histidine kinase"/>
    <property type="match status" value="1"/>
</dbReference>
<dbReference type="SMART" id="SM00304">
    <property type="entry name" value="HAMP"/>
    <property type="match status" value="1"/>
</dbReference>
<evidence type="ECO:0000256" key="7">
    <source>
        <dbReference type="SAM" id="Phobius"/>
    </source>
</evidence>
<evidence type="ECO:0000313" key="9">
    <source>
        <dbReference type="EMBL" id="GMK45834.1"/>
    </source>
</evidence>
<evidence type="ECO:0000256" key="4">
    <source>
        <dbReference type="ARBA" id="ARBA00022679"/>
    </source>
</evidence>
<dbReference type="InterPro" id="IPR003660">
    <property type="entry name" value="HAMP_dom"/>
</dbReference>
<dbReference type="InterPro" id="IPR010559">
    <property type="entry name" value="Sig_transdc_His_kin_internal"/>
</dbReference>
<evidence type="ECO:0000313" key="10">
    <source>
        <dbReference type="Proteomes" id="UP001285921"/>
    </source>
</evidence>
<dbReference type="Pfam" id="PF06580">
    <property type="entry name" value="His_kinase"/>
    <property type="match status" value="1"/>
</dbReference>
<evidence type="ECO:0000256" key="2">
    <source>
        <dbReference type="ARBA" id="ARBA00022475"/>
    </source>
</evidence>
<keyword evidence="2" id="KW-1003">Cell membrane</keyword>
<dbReference type="EMBL" id="BTCL01000009">
    <property type="protein sequence ID" value="GMK45834.1"/>
    <property type="molecule type" value="Genomic_DNA"/>
</dbReference>